<dbReference type="EMBL" id="CP011371">
    <property type="protein sequence ID" value="AKJ26874.1"/>
    <property type="molecule type" value="Genomic_DNA"/>
</dbReference>
<name>A0A0G3BBZ3_9BURK</name>
<protein>
    <recommendedName>
        <fullName evidence="2">HTH cro/C1-type domain-containing protein</fullName>
    </recommendedName>
</protein>
<dbReference type="SUPFAM" id="SSF47413">
    <property type="entry name" value="lambda repressor-like DNA-binding domains"/>
    <property type="match status" value="1"/>
</dbReference>
<dbReference type="GO" id="GO:0003677">
    <property type="term" value="F:DNA binding"/>
    <property type="evidence" value="ECO:0007669"/>
    <property type="project" value="InterPro"/>
</dbReference>
<dbReference type="Proteomes" id="UP000035352">
    <property type="component" value="Chromosome"/>
</dbReference>
<organism evidence="3 4">
    <name type="scientific">Caldimonas brevitalea</name>
    <dbReference type="NCBI Taxonomy" id="413882"/>
    <lineage>
        <taxon>Bacteria</taxon>
        <taxon>Pseudomonadati</taxon>
        <taxon>Pseudomonadota</taxon>
        <taxon>Betaproteobacteria</taxon>
        <taxon>Burkholderiales</taxon>
        <taxon>Sphaerotilaceae</taxon>
        <taxon>Caldimonas</taxon>
    </lineage>
</organism>
<dbReference type="AlphaFoldDB" id="A0A0G3BBZ3"/>
<sequence length="147" mass="15270">MRGLSQAQLGRLIGVGQARAAEIEAKAASVSAEQLMRVLQALGAELVIRADTSVPVQQVGTSTRKRPPTGTEQQLLASLAKLLGVSPRKLAQAMSEVAGTGLEQGWRDEVVAPAGPTARTGQAAPAQPEPAPLVRPLTPSDPHKGSW</sequence>
<keyword evidence="4" id="KW-1185">Reference proteome</keyword>
<feature type="region of interest" description="Disordered" evidence="1">
    <location>
        <begin position="107"/>
        <end position="147"/>
    </location>
</feature>
<evidence type="ECO:0000259" key="2">
    <source>
        <dbReference type="PROSITE" id="PS50943"/>
    </source>
</evidence>
<proteinExistence type="predicted"/>
<feature type="domain" description="HTH cro/C1-type" evidence="2">
    <location>
        <begin position="2"/>
        <end position="49"/>
    </location>
</feature>
<accession>A0A0G3BBZ3</accession>
<dbReference type="Pfam" id="PF01381">
    <property type="entry name" value="HTH_3"/>
    <property type="match status" value="1"/>
</dbReference>
<reference evidence="3 4" key="1">
    <citation type="submission" date="2015-05" db="EMBL/GenBank/DDBJ databases">
        <authorList>
            <person name="Tang B."/>
            <person name="Yu Y."/>
        </authorList>
    </citation>
    <scope>NUCLEOTIDE SEQUENCE [LARGE SCALE GENOMIC DNA]</scope>
    <source>
        <strain evidence="3 4">DSM 7029</strain>
    </source>
</reference>
<dbReference type="Gene3D" id="1.10.260.40">
    <property type="entry name" value="lambda repressor-like DNA-binding domains"/>
    <property type="match status" value="1"/>
</dbReference>
<evidence type="ECO:0000313" key="4">
    <source>
        <dbReference type="Proteomes" id="UP000035352"/>
    </source>
</evidence>
<dbReference type="PROSITE" id="PS50943">
    <property type="entry name" value="HTH_CROC1"/>
    <property type="match status" value="1"/>
</dbReference>
<dbReference type="InterPro" id="IPR001387">
    <property type="entry name" value="Cro/C1-type_HTH"/>
</dbReference>
<dbReference type="STRING" id="413882.AAW51_0183"/>
<evidence type="ECO:0000256" key="1">
    <source>
        <dbReference type="SAM" id="MobiDB-lite"/>
    </source>
</evidence>
<dbReference type="InterPro" id="IPR010982">
    <property type="entry name" value="Lambda_DNA-bd_dom_sf"/>
</dbReference>
<dbReference type="KEGG" id="pbh:AAW51_0183"/>
<dbReference type="CDD" id="cd00093">
    <property type="entry name" value="HTH_XRE"/>
    <property type="match status" value="1"/>
</dbReference>
<gene>
    <name evidence="3" type="ORF">AAW51_0183</name>
</gene>
<evidence type="ECO:0000313" key="3">
    <source>
        <dbReference type="EMBL" id="AKJ26874.1"/>
    </source>
</evidence>